<feature type="transmembrane region" description="Helical" evidence="7">
    <location>
        <begin position="121"/>
        <end position="145"/>
    </location>
</feature>
<feature type="domain" description="Major facilitator superfamily (MFS) profile" evidence="8">
    <location>
        <begin position="29"/>
        <end position="461"/>
    </location>
</feature>
<dbReference type="FunFam" id="1.20.1250.20:FF:000065">
    <property type="entry name" value="Putative MFS pantothenate transporter"/>
    <property type="match status" value="1"/>
</dbReference>
<keyword evidence="4 7" id="KW-1133">Transmembrane helix</keyword>
<gene>
    <name evidence="9" type="ORF">Micbo1qcDRAFT_74169</name>
</gene>
<dbReference type="InParanoid" id="A0A136IYX6"/>
<dbReference type="PANTHER" id="PTHR43791:SF64">
    <property type="entry name" value="MAJOR FACILITATOR SUPERFAMILY (MFS) PROFILE DOMAIN-CONTAINING PROTEIN"/>
    <property type="match status" value="1"/>
</dbReference>
<proteinExistence type="inferred from homology"/>
<organism evidence="9 10">
    <name type="scientific">Microdochium bolleyi</name>
    <dbReference type="NCBI Taxonomy" id="196109"/>
    <lineage>
        <taxon>Eukaryota</taxon>
        <taxon>Fungi</taxon>
        <taxon>Dikarya</taxon>
        <taxon>Ascomycota</taxon>
        <taxon>Pezizomycotina</taxon>
        <taxon>Sordariomycetes</taxon>
        <taxon>Xylariomycetidae</taxon>
        <taxon>Xylariales</taxon>
        <taxon>Microdochiaceae</taxon>
        <taxon>Microdochium</taxon>
    </lineage>
</organism>
<feature type="transmembrane region" description="Helical" evidence="7">
    <location>
        <begin position="332"/>
        <end position="353"/>
    </location>
</feature>
<sequence>MKFGNLAFAQRHERTAEEKSLVRRLDIFLMLFGCVSQVIKYLDQTNINNAYVSGMKEDLHLYGNELNFFSTYFSIAYCLMLVPSQVILTYVRPSYWLSGLEVVWGIITGLIALTTNANQVYVLRVFLGLCESSAWPGMMTLLMYWYTPTELAKRMGFYHSCQALGSMMSGALQVAVINTLHGSSGIAGWRWLFIINGIMTVIVGGLGLVMLPDTPNNVNPRAFWFKPGHAQLAMERLERTGRSEPKRMSWAGTKRAFTSWQLYLISTLYVATVVASWGYAYFNLFLKSLKNADGSATWTVSQVNSIPIAASAINVIFVWVWAILSDLFRTRWTLIVAQGLLGVMVCVMMTVWTQKPGGTPLSLAYAGYFLAYIPLGTAPLIFAWLSDILPKDPEARSLITGFAVALYYGVSAWSQILVWPAVEAPLYRYGWQSSLALWLLVIIVTCGLRFLDVKYLRPQRAVEHEAYVEDKIREGKEDEVADPERNVATITGVADKGTPAAVDTKPLPKSTAIVPEA</sequence>
<comment type="subcellular location">
    <subcellularLocation>
        <location evidence="1">Membrane</location>
        <topology evidence="1">Multi-pass membrane protein</topology>
    </subcellularLocation>
</comment>
<dbReference type="InterPro" id="IPR011701">
    <property type="entry name" value="MFS"/>
</dbReference>
<dbReference type="OrthoDB" id="3639251at2759"/>
<feature type="transmembrane region" description="Helical" evidence="7">
    <location>
        <begin position="21"/>
        <end position="39"/>
    </location>
</feature>
<dbReference type="PROSITE" id="PS50850">
    <property type="entry name" value="MFS"/>
    <property type="match status" value="1"/>
</dbReference>
<keyword evidence="10" id="KW-1185">Reference proteome</keyword>
<evidence type="ECO:0000313" key="10">
    <source>
        <dbReference type="Proteomes" id="UP000070501"/>
    </source>
</evidence>
<keyword evidence="2" id="KW-0813">Transport</keyword>
<dbReference type="SUPFAM" id="SSF103473">
    <property type="entry name" value="MFS general substrate transporter"/>
    <property type="match status" value="1"/>
</dbReference>
<evidence type="ECO:0000259" key="8">
    <source>
        <dbReference type="PROSITE" id="PS50850"/>
    </source>
</evidence>
<dbReference type="InterPro" id="IPR020846">
    <property type="entry name" value="MFS_dom"/>
</dbReference>
<dbReference type="EMBL" id="KQ964253">
    <property type="protein sequence ID" value="KXJ90185.1"/>
    <property type="molecule type" value="Genomic_DNA"/>
</dbReference>
<evidence type="ECO:0000256" key="5">
    <source>
        <dbReference type="ARBA" id="ARBA00023136"/>
    </source>
</evidence>
<dbReference type="PANTHER" id="PTHR43791">
    <property type="entry name" value="PERMEASE-RELATED"/>
    <property type="match status" value="1"/>
</dbReference>
<evidence type="ECO:0000256" key="3">
    <source>
        <dbReference type="ARBA" id="ARBA00022692"/>
    </source>
</evidence>
<evidence type="ECO:0000256" key="1">
    <source>
        <dbReference type="ARBA" id="ARBA00004141"/>
    </source>
</evidence>
<dbReference type="Pfam" id="PF07690">
    <property type="entry name" value="MFS_1"/>
    <property type="match status" value="1"/>
</dbReference>
<keyword evidence="3 7" id="KW-0812">Transmembrane</keyword>
<feature type="transmembrane region" description="Helical" evidence="7">
    <location>
        <begin position="365"/>
        <end position="385"/>
    </location>
</feature>
<dbReference type="InterPro" id="IPR036259">
    <property type="entry name" value="MFS_trans_sf"/>
</dbReference>
<protein>
    <submittedName>
        <fullName evidence="9">Major facilitator superfamily transporter</fullName>
    </submittedName>
</protein>
<feature type="transmembrane region" description="Helical" evidence="7">
    <location>
        <begin position="397"/>
        <end position="419"/>
    </location>
</feature>
<comment type="similarity">
    <text evidence="6">Belongs to the major facilitator superfamily. Allantoate permease family.</text>
</comment>
<feature type="transmembrane region" description="Helical" evidence="7">
    <location>
        <begin position="95"/>
        <end position="115"/>
    </location>
</feature>
<feature type="transmembrane region" description="Helical" evidence="7">
    <location>
        <begin position="262"/>
        <end position="286"/>
    </location>
</feature>
<reference evidence="10" key="1">
    <citation type="submission" date="2016-02" db="EMBL/GenBank/DDBJ databases">
        <title>Draft genome sequence of Microdochium bolleyi, a fungal endophyte of beachgrass.</title>
        <authorList>
            <consortium name="DOE Joint Genome Institute"/>
            <person name="David A.S."/>
            <person name="May G."/>
            <person name="Haridas S."/>
            <person name="Lim J."/>
            <person name="Wang M."/>
            <person name="Labutti K."/>
            <person name="Lipzen A."/>
            <person name="Barry K."/>
            <person name="Grigoriev I.V."/>
        </authorList>
    </citation>
    <scope>NUCLEOTIDE SEQUENCE [LARGE SCALE GENOMIC DNA]</scope>
    <source>
        <strain evidence="10">J235TASD1</strain>
    </source>
</reference>
<feature type="transmembrane region" description="Helical" evidence="7">
    <location>
        <begin position="431"/>
        <end position="451"/>
    </location>
</feature>
<accession>A0A136IYX6</accession>
<evidence type="ECO:0000313" key="9">
    <source>
        <dbReference type="EMBL" id="KXJ90185.1"/>
    </source>
</evidence>
<name>A0A136IYX6_9PEZI</name>
<dbReference type="Proteomes" id="UP000070501">
    <property type="component" value="Unassembled WGS sequence"/>
</dbReference>
<evidence type="ECO:0000256" key="6">
    <source>
        <dbReference type="ARBA" id="ARBA00037968"/>
    </source>
</evidence>
<dbReference type="GO" id="GO:0022857">
    <property type="term" value="F:transmembrane transporter activity"/>
    <property type="evidence" value="ECO:0007669"/>
    <property type="project" value="InterPro"/>
</dbReference>
<dbReference type="Gene3D" id="1.20.1250.20">
    <property type="entry name" value="MFS general substrate transporter like domains"/>
    <property type="match status" value="2"/>
</dbReference>
<feature type="transmembrane region" description="Helical" evidence="7">
    <location>
        <begin position="189"/>
        <end position="211"/>
    </location>
</feature>
<dbReference type="AlphaFoldDB" id="A0A136IYX6"/>
<evidence type="ECO:0000256" key="2">
    <source>
        <dbReference type="ARBA" id="ARBA00022448"/>
    </source>
</evidence>
<feature type="transmembrane region" description="Helical" evidence="7">
    <location>
        <begin position="306"/>
        <end position="325"/>
    </location>
</feature>
<feature type="transmembrane region" description="Helical" evidence="7">
    <location>
        <begin position="157"/>
        <end position="177"/>
    </location>
</feature>
<feature type="transmembrane region" description="Helical" evidence="7">
    <location>
        <begin position="69"/>
        <end position="88"/>
    </location>
</feature>
<dbReference type="GO" id="GO:0016020">
    <property type="term" value="C:membrane"/>
    <property type="evidence" value="ECO:0007669"/>
    <property type="project" value="UniProtKB-SubCell"/>
</dbReference>
<evidence type="ECO:0000256" key="7">
    <source>
        <dbReference type="SAM" id="Phobius"/>
    </source>
</evidence>
<keyword evidence="5 7" id="KW-0472">Membrane</keyword>
<evidence type="ECO:0000256" key="4">
    <source>
        <dbReference type="ARBA" id="ARBA00022989"/>
    </source>
</evidence>